<comment type="caution">
    <text evidence="1">The sequence shown here is derived from an EMBL/GenBank/DDBJ whole genome shotgun (WGS) entry which is preliminary data.</text>
</comment>
<name>A0ABR7KVU4_9SPHI</name>
<dbReference type="Gene3D" id="3.40.50.2000">
    <property type="entry name" value="Glycogen Phosphorylase B"/>
    <property type="match status" value="2"/>
</dbReference>
<dbReference type="RefSeq" id="WP_187072584.1">
    <property type="nucleotide sequence ID" value="NZ_JACRYL010000017.1"/>
</dbReference>
<gene>
    <name evidence="1" type="ORF">H7U22_17170</name>
</gene>
<sequence length="413" mass="46765">MKPIKVVLITSGQPSVNPRLVKEADALSEAGYDVVVIYQYYNDWATVLDQKLLETKLWKAILVSGAPQKNKFRYLKSRFIHKIAKKITAWTNFKLNFSLLSIGRETTSLISESEKNQADLYIAHNLAALPAAVIAAKKNKAKCGFDAEDFHRNEVSNSENDFDVKLKTKIENRFLNQIDYLTTSSDQIGLAYQSIYPNLNPLTILNVFPPAKIAPKEKGYNGLKLFWFSQTVGKGRGLEDVFKALAELNELDIELHLLGNYDLEIQLYFKKFGGDFGFDHKKITFHSPISSDDIVSFASSFDIGLATETGNPRNRDLCLTNKLFTYLSAGLAIILTDTMAQKAFMKKYSDVGSIYPIDDYESLKDIISLYYNNRILLKETQINSLDLANSVLNWETEKSKFLSLVKSIIYHKN</sequence>
<reference evidence="1 2" key="1">
    <citation type="submission" date="2020-08" db="EMBL/GenBank/DDBJ databases">
        <authorList>
            <person name="Sun Q."/>
            <person name="Inoue M."/>
        </authorList>
    </citation>
    <scope>NUCLEOTIDE SEQUENCE [LARGE SCALE GENOMIC DNA]</scope>
    <source>
        <strain evidence="1 2">CCM 8938</strain>
    </source>
</reference>
<evidence type="ECO:0000313" key="2">
    <source>
        <dbReference type="Proteomes" id="UP000652755"/>
    </source>
</evidence>
<dbReference type="EMBL" id="JACRYL010000017">
    <property type="protein sequence ID" value="MBC6112156.1"/>
    <property type="molecule type" value="Genomic_DNA"/>
</dbReference>
<organism evidence="1 2">
    <name type="scientific">Pedobacter fastidiosus</name>
    <dbReference type="NCBI Taxonomy" id="2765361"/>
    <lineage>
        <taxon>Bacteria</taxon>
        <taxon>Pseudomonadati</taxon>
        <taxon>Bacteroidota</taxon>
        <taxon>Sphingobacteriia</taxon>
        <taxon>Sphingobacteriales</taxon>
        <taxon>Sphingobacteriaceae</taxon>
        <taxon>Pedobacter</taxon>
    </lineage>
</organism>
<keyword evidence="2" id="KW-1185">Reference proteome</keyword>
<protein>
    <submittedName>
        <fullName evidence="1">Uncharacterized protein</fullName>
    </submittedName>
</protein>
<evidence type="ECO:0000313" key="1">
    <source>
        <dbReference type="EMBL" id="MBC6112156.1"/>
    </source>
</evidence>
<dbReference type="Proteomes" id="UP000652755">
    <property type="component" value="Unassembled WGS sequence"/>
</dbReference>
<dbReference type="SUPFAM" id="SSF53756">
    <property type="entry name" value="UDP-Glycosyltransferase/glycogen phosphorylase"/>
    <property type="match status" value="1"/>
</dbReference>
<accession>A0ABR7KVU4</accession>
<proteinExistence type="predicted"/>